<dbReference type="InterPro" id="IPR000182">
    <property type="entry name" value="GNAT_dom"/>
</dbReference>
<gene>
    <name evidence="2" type="ORF">BASA50_006727</name>
</gene>
<dbReference type="Gene3D" id="3.40.630.30">
    <property type="match status" value="1"/>
</dbReference>
<evidence type="ECO:0000313" key="3">
    <source>
        <dbReference type="Proteomes" id="UP001648503"/>
    </source>
</evidence>
<name>A0ABQ8F902_9FUNG</name>
<dbReference type="PROSITE" id="PS51186">
    <property type="entry name" value="GNAT"/>
    <property type="match status" value="1"/>
</dbReference>
<sequence>MSAAALPSVCALIPPLWPASSKELSRLSVSSTPAATITWRRPASTRPTTALSITHPKASNLHLGLKDPAHRTCRLSQSYRLAILQNFRSTVRFSQALRSRRLLLLQLTMRHWGWADSSHTSAPTNLKSPVRGGGAYIASRSKQTSHHCSLSGCSRLTRNNCSKDTPLGCHMGTNSAALPARACPCDDHKDPINNRSISSESDTGQSGRCIMCGIYHSNGSCHMGISTDGHSIFNTPIKLSSFSTLTPTSASYTKPNTAIPGSTCVCSGLSTPPYYPSPSSLATYSPSPSVSSSALPEASANIPQYSLDSQVQTCVSLATPSKSNLQSAARVTSYTPSNTAHSPVVDAICTTSIHNNILPATQTTREPQVPHPQYRRAYGPARTIVERNRLVDKVLQESQDDSLDPAIHAEHRRMALAKVRSSCWKNRAHNFKLTHAYRVEVAHKRQCLARNYVVLGNRGLYICGLGNEKTNLGNKLQITHAYDKNFDMDRNQSTPQEKSITIHAVSDKDARETAFFTINDTLPTDHPALERMFDQAITLVRSTFDEKNIRMELFQDCLDDDFSAELLVDAKSNEVLAVAEFIYSNKYLWLECIAVKNNYRRVGFGKLLMKRMTQIAASRNKTIMLYALDDVVPFYQSLGFEFSNQYTRKSYSHGMFMVLPLAC</sequence>
<dbReference type="SUPFAM" id="SSF55729">
    <property type="entry name" value="Acyl-CoA N-acyltransferases (Nat)"/>
    <property type="match status" value="1"/>
</dbReference>
<dbReference type="PANTHER" id="PTHR13355:SF11">
    <property type="entry name" value="GLUCOSAMINE 6-PHOSPHATE N-ACETYLTRANSFERASE"/>
    <property type="match status" value="1"/>
</dbReference>
<comment type="caution">
    <text evidence="2">The sequence shown here is derived from an EMBL/GenBank/DDBJ whole genome shotgun (WGS) entry which is preliminary data.</text>
</comment>
<evidence type="ECO:0000313" key="2">
    <source>
        <dbReference type="EMBL" id="KAH6594255.1"/>
    </source>
</evidence>
<evidence type="ECO:0000259" key="1">
    <source>
        <dbReference type="PROSITE" id="PS51186"/>
    </source>
</evidence>
<organism evidence="2 3">
    <name type="scientific">Batrachochytrium salamandrivorans</name>
    <dbReference type="NCBI Taxonomy" id="1357716"/>
    <lineage>
        <taxon>Eukaryota</taxon>
        <taxon>Fungi</taxon>
        <taxon>Fungi incertae sedis</taxon>
        <taxon>Chytridiomycota</taxon>
        <taxon>Chytridiomycota incertae sedis</taxon>
        <taxon>Chytridiomycetes</taxon>
        <taxon>Rhizophydiales</taxon>
        <taxon>Rhizophydiales incertae sedis</taxon>
        <taxon>Batrachochytrium</taxon>
    </lineage>
</organism>
<dbReference type="InterPro" id="IPR016181">
    <property type="entry name" value="Acyl_CoA_acyltransferase"/>
</dbReference>
<dbReference type="InterPro" id="IPR039143">
    <property type="entry name" value="GNPNAT1-like"/>
</dbReference>
<protein>
    <recommendedName>
        <fullName evidence="1">N-acetyltransferase domain-containing protein</fullName>
    </recommendedName>
</protein>
<dbReference type="EMBL" id="JAFCIX010000336">
    <property type="protein sequence ID" value="KAH6594255.1"/>
    <property type="molecule type" value="Genomic_DNA"/>
</dbReference>
<dbReference type="Proteomes" id="UP001648503">
    <property type="component" value="Unassembled WGS sequence"/>
</dbReference>
<proteinExistence type="predicted"/>
<accession>A0ABQ8F902</accession>
<feature type="domain" description="N-acetyltransferase" evidence="1">
    <location>
        <begin position="516"/>
        <end position="662"/>
    </location>
</feature>
<dbReference type="Pfam" id="PF00583">
    <property type="entry name" value="Acetyltransf_1"/>
    <property type="match status" value="1"/>
</dbReference>
<dbReference type="CDD" id="cd04301">
    <property type="entry name" value="NAT_SF"/>
    <property type="match status" value="1"/>
</dbReference>
<keyword evidence="3" id="KW-1185">Reference proteome</keyword>
<reference evidence="2 3" key="1">
    <citation type="submission" date="2021-02" db="EMBL/GenBank/DDBJ databases">
        <title>Variation within the Batrachochytrium salamandrivorans European outbreak.</title>
        <authorList>
            <person name="Kelly M."/>
            <person name="Pasmans F."/>
            <person name="Shea T.P."/>
            <person name="Munoz J.F."/>
            <person name="Carranza S."/>
            <person name="Cuomo C.A."/>
            <person name="Martel A."/>
        </authorList>
    </citation>
    <scope>NUCLEOTIDE SEQUENCE [LARGE SCALE GENOMIC DNA]</scope>
    <source>
        <strain evidence="2 3">AMFP18/2</strain>
    </source>
</reference>
<dbReference type="PANTHER" id="PTHR13355">
    <property type="entry name" value="GLUCOSAMINE 6-PHOSPHATE N-ACETYLTRANSFERASE"/>
    <property type="match status" value="1"/>
</dbReference>